<keyword evidence="3 5" id="KW-1133">Transmembrane helix</keyword>
<keyword evidence="4 5" id="KW-0472">Membrane</keyword>
<dbReference type="STRING" id="313595.P700755_000469"/>
<evidence type="ECO:0000256" key="4">
    <source>
        <dbReference type="ARBA" id="ARBA00023136"/>
    </source>
</evidence>
<comment type="subcellular location">
    <subcellularLocation>
        <location evidence="1">Membrane</location>
    </subcellularLocation>
</comment>
<dbReference type="KEGG" id="ptq:P700755_000469"/>
<dbReference type="Pfam" id="PF04505">
    <property type="entry name" value="CD225"/>
    <property type="match status" value="1"/>
</dbReference>
<dbReference type="Proteomes" id="UP000008514">
    <property type="component" value="Chromosome"/>
</dbReference>
<accession>K4IA81</accession>
<name>K4IA81_PSYTT</name>
<organism evidence="6 7">
    <name type="scientific">Psychroflexus torquis (strain ATCC 700755 / CIP 106069 / ACAM 623)</name>
    <dbReference type="NCBI Taxonomy" id="313595"/>
    <lineage>
        <taxon>Bacteria</taxon>
        <taxon>Pseudomonadati</taxon>
        <taxon>Bacteroidota</taxon>
        <taxon>Flavobacteriia</taxon>
        <taxon>Flavobacteriales</taxon>
        <taxon>Flavobacteriaceae</taxon>
        <taxon>Psychroflexus</taxon>
    </lineage>
</organism>
<dbReference type="InterPro" id="IPR007593">
    <property type="entry name" value="CD225/Dispanin_fam"/>
</dbReference>
<dbReference type="InterPro" id="IPR051423">
    <property type="entry name" value="CD225/Dispanin"/>
</dbReference>
<proteinExistence type="predicted"/>
<dbReference type="AlphaFoldDB" id="K4IA81"/>
<dbReference type="EMBL" id="CP003879">
    <property type="protein sequence ID" value="AFU67492.1"/>
    <property type="molecule type" value="Genomic_DNA"/>
</dbReference>
<dbReference type="PANTHER" id="PTHR14948:SF44">
    <property type="entry name" value="PROLINE-RICH TRANSMEMBRANE PROTEIN 1-LIKE"/>
    <property type="match status" value="1"/>
</dbReference>
<keyword evidence="2 5" id="KW-0812">Transmembrane</keyword>
<evidence type="ECO:0000313" key="7">
    <source>
        <dbReference type="Proteomes" id="UP000008514"/>
    </source>
</evidence>
<dbReference type="eggNOG" id="COG4640">
    <property type="taxonomic scope" value="Bacteria"/>
</dbReference>
<reference evidence="6" key="1">
    <citation type="submission" date="2006-03" db="EMBL/GenBank/DDBJ databases">
        <authorList>
            <person name="Bowman J."/>
            <person name="Ferriera S."/>
            <person name="Johnson J."/>
            <person name="Kravitz S."/>
            <person name="Halpern A."/>
            <person name="Remington K."/>
            <person name="Beeson K."/>
            <person name="Tran B."/>
            <person name="Rogers Y.-H."/>
            <person name="Friedman R."/>
            <person name="Venter J.C."/>
        </authorList>
    </citation>
    <scope>NUCLEOTIDE SEQUENCE [LARGE SCALE GENOMIC DNA]</scope>
    <source>
        <strain evidence="6">ATCC 700755</strain>
    </source>
</reference>
<evidence type="ECO:0000256" key="1">
    <source>
        <dbReference type="ARBA" id="ARBA00004370"/>
    </source>
</evidence>
<gene>
    <name evidence="6" type="ordered locus">P700755_000469</name>
</gene>
<dbReference type="RefSeq" id="WP_015023110.1">
    <property type="nucleotide sequence ID" value="NC_018721.1"/>
</dbReference>
<evidence type="ECO:0000313" key="6">
    <source>
        <dbReference type="EMBL" id="AFU67492.1"/>
    </source>
</evidence>
<evidence type="ECO:0000256" key="3">
    <source>
        <dbReference type="ARBA" id="ARBA00022989"/>
    </source>
</evidence>
<dbReference type="GO" id="GO:0016020">
    <property type="term" value="C:membrane"/>
    <property type="evidence" value="ECO:0007669"/>
    <property type="project" value="UniProtKB-SubCell"/>
</dbReference>
<evidence type="ECO:0000256" key="2">
    <source>
        <dbReference type="ARBA" id="ARBA00022692"/>
    </source>
</evidence>
<dbReference type="PANTHER" id="PTHR14948">
    <property type="entry name" value="NG5"/>
    <property type="match status" value="1"/>
</dbReference>
<sequence length="107" mass="11931">MEINQNKPPMPSNHLLLAIITTILCCLPAGIVSIIYASQVNTKYNAEDYEGAQRASKNAKTWWIVALILGLLIVVAIPLVVFLFAGDEFMEEFTKAYNQELEKSSQN</sequence>
<dbReference type="OrthoDB" id="9815705at2"/>
<protein>
    <submittedName>
        <fullName evidence="6">Transmembrane protein, putative</fullName>
    </submittedName>
</protein>
<dbReference type="HOGENOM" id="CLU_140587_2_0_10"/>
<feature type="transmembrane region" description="Helical" evidence="5">
    <location>
        <begin position="61"/>
        <end position="85"/>
    </location>
</feature>
<reference evidence="6" key="2">
    <citation type="submission" date="2012-09" db="EMBL/GenBank/DDBJ databases">
        <title>The complete sequence of Psychroflexus torquis an extreme psychrophile from sea-ice that is stimulated by light.</title>
        <authorList>
            <person name="Feng S."/>
            <person name="Powell S.M."/>
            <person name="Bowman J.P."/>
        </authorList>
    </citation>
    <scope>NUCLEOTIDE SEQUENCE [LARGE SCALE GENOMIC DNA]</scope>
    <source>
        <strain evidence="6">ATCC 700755</strain>
    </source>
</reference>
<keyword evidence="7" id="KW-1185">Reference proteome</keyword>
<evidence type="ECO:0000256" key="5">
    <source>
        <dbReference type="SAM" id="Phobius"/>
    </source>
</evidence>